<protein>
    <recommendedName>
        <fullName evidence="1">Fatty acyl-CoA reductase</fullName>
        <ecNumber evidence="1">1.2.1.84</ecNumber>
    </recommendedName>
</protein>
<dbReference type="PANTHER" id="PTHR11011:SF115">
    <property type="entry name" value="FATTY ACYL-COA REDUCTASE 7-RELATED"/>
    <property type="match status" value="1"/>
</dbReference>
<comment type="catalytic activity">
    <reaction evidence="1">
        <text>a long-chain fatty acyl-CoA + 2 NADPH + 2 H(+) = a long-chain primary fatty alcohol + 2 NADP(+) + CoA</text>
        <dbReference type="Rhea" id="RHEA:52716"/>
        <dbReference type="ChEBI" id="CHEBI:15378"/>
        <dbReference type="ChEBI" id="CHEBI:57287"/>
        <dbReference type="ChEBI" id="CHEBI:57783"/>
        <dbReference type="ChEBI" id="CHEBI:58349"/>
        <dbReference type="ChEBI" id="CHEBI:77396"/>
        <dbReference type="ChEBI" id="CHEBI:83139"/>
        <dbReference type="EC" id="1.2.1.84"/>
    </reaction>
</comment>
<comment type="function">
    <text evidence="1">Catalyzes the reduction of fatty acyl-CoA to fatty alcohols.</text>
</comment>
<dbReference type="eggNOG" id="KOG1221">
    <property type="taxonomic scope" value="Eukaryota"/>
</dbReference>
<dbReference type="EnsemblPlants" id="Bo9g148480.1">
    <property type="protein sequence ID" value="Bo9g148480.1"/>
    <property type="gene ID" value="Bo9g148480"/>
</dbReference>
<dbReference type="Gramene" id="Bo9g148480.1">
    <property type="protein sequence ID" value="Bo9g148480.1"/>
    <property type="gene ID" value="Bo9g148480"/>
</dbReference>
<comment type="similarity">
    <text evidence="1">Belongs to the fatty acyl-CoA reductase family.</text>
</comment>
<dbReference type="Pfam" id="PF07993">
    <property type="entry name" value="NAD_binding_4"/>
    <property type="match status" value="2"/>
</dbReference>
<name>A0A0D3EDD9_BRAOL</name>
<reference evidence="3" key="2">
    <citation type="submission" date="2015-03" db="UniProtKB">
        <authorList>
            <consortium name="EnsemblPlants"/>
        </authorList>
    </citation>
    <scope>IDENTIFICATION</scope>
</reference>
<accession>A0A0D3EDD9</accession>
<feature type="domain" description="Thioester reductase (TE)" evidence="2">
    <location>
        <begin position="16"/>
        <end position="200"/>
    </location>
</feature>
<dbReference type="InterPro" id="IPR013120">
    <property type="entry name" value="FAR_NAD-bd"/>
</dbReference>
<dbReference type="CDD" id="cd05236">
    <property type="entry name" value="FAR-N_SDR_e"/>
    <property type="match status" value="1"/>
</dbReference>
<proteinExistence type="inferred from homology"/>
<organism evidence="3 4">
    <name type="scientific">Brassica oleracea var. oleracea</name>
    <dbReference type="NCBI Taxonomy" id="109376"/>
    <lineage>
        <taxon>Eukaryota</taxon>
        <taxon>Viridiplantae</taxon>
        <taxon>Streptophyta</taxon>
        <taxon>Embryophyta</taxon>
        <taxon>Tracheophyta</taxon>
        <taxon>Spermatophyta</taxon>
        <taxon>Magnoliopsida</taxon>
        <taxon>eudicotyledons</taxon>
        <taxon>Gunneridae</taxon>
        <taxon>Pentapetalae</taxon>
        <taxon>rosids</taxon>
        <taxon>malvids</taxon>
        <taxon>Brassicales</taxon>
        <taxon>Brassicaceae</taxon>
        <taxon>Brassiceae</taxon>
        <taxon>Brassica</taxon>
    </lineage>
</organism>
<evidence type="ECO:0000256" key="1">
    <source>
        <dbReference type="RuleBase" id="RU363097"/>
    </source>
</evidence>
<dbReference type="PANTHER" id="PTHR11011">
    <property type="entry name" value="MALE STERILITY PROTEIN 2-RELATED"/>
    <property type="match status" value="1"/>
</dbReference>
<dbReference type="GO" id="GO:0102965">
    <property type="term" value="F:alcohol-forming long-chain fatty acyl-CoA reductase activity"/>
    <property type="evidence" value="ECO:0007669"/>
    <property type="project" value="UniProtKB-EC"/>
</dbReference>
<dbReference type="Proteomes" id="UP000032141">
    <property type="component" value="Chromosome C9"/>
</dbReference>
<keyword evidence="1" id="KW-0521">NADP</keyword>
<dbReference type="STRING" id="109376.A0A0D3EDD9"/>
<sequence>MESNRVQFLENKTLLVTGASGFLAKVFVERVLSLQPNVKRLYLLVRASDKKSAKQRLHSEVFEKDLFKVLRKNIGDESLNALISEKVVPVPGDVSLNNMGVSDSNLLQDMMQEIDIVAHAAATTTFDERYDVALRNNTFGALNVLNFAKKCVKSQLLLHVSTAYICGGRSGLIQEIPFAMGETLHGKNKVDINTEMQLVEQRLKQLVEQGCSEEETKHAMRDLGLKRTVDTIILAYGKGMLKCFLVDQKEACDIIPVDMVANAMIATAAEHFHDSGSLTVYHVASSYRNPTMYKQITEISIRYFKKNPLLGRSDSKIETWKHYESRMKPKR</sequence>
<dbReference type="AlphaFoldDB" id="A0A0D3EDD9"/>
<dbReference type="GO" id="GO:0010345">
    <property type="term" value="P:suberin biosynthetic process"/>
    <property type="evidence" value="ECO:0007669"/>
    <property type="project" value="TreeGrafter"/>
</dbReference>
<feature type="domain" description="Thioester reductase (TE)" evidence="2">
    <location>
        <begin position="227"/>
        <end position="264"/>
    </location>
</feature>
<keyword evidence="1" id="KW-0443">Lipid metabolism</keyword>
<keyword evidence="1" id="KW-0444">Lipid biosynthesis</keyword>
<dbReference type="EC" id="1.2.1.84" evidence="1"/>
<dbReference type="OMA" id="DSKIETW"/>
<keyword evidence="4" id="KW-1185">Reference proteome</keyword>
<dbReference type="GO" id="GO:0035336">
    <property type="term" value="P:long-chain fatty-acyl-CoA metabolic process"/>
    <property type="evidence" value="ECO:0007669"/>
    <property type="project" value="TreeGrafter"/>
</dbReference>
<dbReference type="HOGENOM" id="CLU_024661_4_2_1"/>
<evidence type="ECO:0000313" key="3">
    <source>
        <dbReference type="EnsemblPlants" id="Bo9g148480.1"/>
    </source>
</evidence>
<evidence type="ECO:0000313" key="4">
    <source>
        <dbReference type="Proteomes" id="UP000032141"/>
    </source>
</evidence>
<dbReference type="GO" id="GO:0080019">
    <property type="term" value="F:alcohol-forming very long-chain fatty acyl-CoA reductase activity"/>
    <property type="evidence" value="ECO:0007669"/>
    <property type="project" value="InterPro"/>
</dbReference>
<dbReference type="SUPFAM" id="SSF51735">
    <property type="entry name" value="NAD(P)-binding Rossmann-fold domains"/>
    <property type="match status" value="1"/>
</dbReference>
<dbReference type="Gene3D" id="3.40.50.720">
    <property type="entry name" value="NAD(P)-binding Rossmann-like Domain"/>
    <property type="match status" value="2"/>
</dbReference>
<keyword evidence="1" id="KW-0560">Oxidoreductase</keyword>
<reference evidence="3 4" key="1">
    <citation type="journal article" date="2014" name="Genome Biol.">
        <title>Transcriptome and methylome profiling reveals relics of genome dominance in the mesopolyploid Brassica oleracea.</title>
        <authorList>
            <person name="Parkin I.A."/>
            <person name="Koh C."/>
            <person name="Tang H."/>
            <person name="Robinson S.J."/>
            <person name="Kagale S."/>
            <person name="Clarke W.E."/>
            <person name="Town C.D."/>
            <person name="Nixon J."/>
            <person name="Krishnakumar V."/>
            <person name="Bidwell S.L."/>
            <person name="Denoeud F."/>
            <person name="Belcram H."/>
            <person name="Links M.G."/>
            <person name="Just J."/>
            <person name="Clarke C."/>
            <person name="Bender T."/>
            <person name="Huebert T."/>
            <person name="Mason A.S."/>
            <person name="Pires J.C."/>
            <person name="Barker G."/>
            <person name="Moore J."/>
            <person name="Walley P.G."/>
            <person name="Manoli S."/>
            <person name="Batley J."/>
            <person name="Edwards D."/>
            <person name="Nelson M.N."/>
            <person name="Wang X."/>
            <person name="Paterson A.H."/>
            <person name="King G."/>
            <person name="Bancroft I."/>
            <person name="Chalhoub B."/>
            <person name="Sharpe A.G."/>
        </authorList>
    </citation>
    <scope>NUCLEOTIDE SEQUENCE</scope>
    <source>
        <strain evidence="3 4">cv. TO1000</strain>
    </source>
</reference>
<dbReference type="InterPro" id="IPR036291">
    <property type="entry name" value="NAD(P)-bd_dom_sf"/>
</dbReference>
<evidence type="ECO:0000259" key="2">
    <source>
        <dbReference type="Pfam" id="PF07993"/>
    </source>
</evidence>
<dbReference type="InterPro" id="IPR026055">
    <property type="entry name" value="FAR"/>
</dbReference>